<dbReference type="PANTHER" id="PTHR23502:SF34">
    <property type="entry name" value="PROTEIN HOL1"/>
    <property type="match status" value="1"/>
</dbReference>
<keyword evidence="8" id="KW-1185">Reference proteome</keyword>
<dbReference type="GO" id="GO:0005886">
    <property type="term" value="C:plasma membrane"/>
    <property type="evidence" value="ECO:0007669"/>
    <property type="project" value="TreeGrafter"/>
</dbReference>
<feature type="transmembrane region" description="Helical" evidence="6">
    <location>
        <begin position="316"/>
        <end position="340"/>
    </location>
</feature>
<feature type="transmembrane region" description="Helical" evidence="6">
    <location>
        <begin position="146"/>
        <end position="165"/>
    </location>
</feature>
<dbReference type="EMBL" id="AZHD01000002">
    <property type="protein sequence ID" value="OAA66933.1"/>
    <property type="molecule type" value="Genomic_DNA"/>
</dbReference>
<feature type="transmembrane region" description="Helical" evidence="6">
    <location>
        <begin position="121"/>
        <end position="140"/>
    </location>
</feature>
<feature type="transmembrane region" description="Helical" evidence="6">
    <location>
        <begin position="360"/>
        <end position="380"/>
    </location>
</feature>
<evidence type="ECO:0000256" key="6">
    <source>
        <dbReference type="SAM" id="Phobius"/>
    </source>
</evidence>
<evidence type="ECO:0000256" key="5">
    <source>
        <dbReference type="SAM" id="MobiDB-lite"/>
    </source>
</evidence>
<name>A0A167Z0Q4_9HYPO</name>
<evidence type="ECO:0000256" key="1">
    <source>
        <dbReference type="ARBA" id="ARBA00004141"/>
    </source>
</evidence>
<dbReference type="AlphaFoldDB" id="A0A167Z0Q4"/>
<organism evidence="7 8">
    <name type="scientific">Niveomyces insectorum RCEF 264</name>
    <dbReference type="NCBI Taxonomy" id="1081102"/>
    <lineage>
        <taxon>Eukaryota</taxon>
        <taxon>Fungi</taxon>
        <taxon>Dikarya</taxon>
        <taxon>Ascomycota</taxon>
        <taxon>Pezizomycotina</taxon>
        <taxon>Sordariomycetes</taxon>
        <taxon>Hypocreomycetidae</taxon>
        <taxon>Hypocreales</taxon>
        <taxon>Cordycipitaceae</taxon>
        <taxon>Niveomyces</taxon>
    </lineage>
</organism>
<dbReference type="GO" id="GO:0022857">
    <property type="term" value="F:transmembrane transporter activity"/>
    <property type="evidence" value="ECO:0007669"/>
    <property type="project" value="TreeGrafter"/>
</dbReference>
<reference evidence="7 8" key="1">
    <citation type="journal article" date="2016" name="Genome Biol. Evol.">
        <title>Divergent and convergent evolution of fungal pathogenicity.</title>
        <authorList>
            <person name="Shang Y."/>
            <person name="Xiao G."/>
            <person name="Zheng P."/>
            <person name="Cen K."/>
            <person name="Zhan S."/>
            <person name="Wang C."/>
        </authorList>
    </citation>
    <scope>NUCLEOTIDE SEQUENCE [LARGE SCALE GENOMIC DNA]</scope>
    <source>
        <strain evidence="7 8">RCEF 264</strain>
    </source>
</reference>
<keyword evidence="4 6" id="KW-0472">Membrane</keyword>
<feature type="transmembrane region" description="Helical" evidence="6">
    <location>
        <begin position="204"/>
        <end position="224"/>
    </location>
</feature>
<proteinExistence type="predicted"/>
<comment type="subcellular location">
    <subcellularLocation>
        <location evidence="1">Membrane</location>
        <topology evidence="1">Multi-pass membrane protein</topology>
    </subcellularLocation>
</comment>
<feature type="transmembrane region" description="Helical" evidence="6">
    <location>
        <begin position="386"/>
        <end position="408"/>
    </location>
</feature>
<gene>
    <name evidence="7" type="ORF">SPI_01509</name>
</gene>
<dbReference type="InterPro" id="IPR036259">
    <property type="entry name" value="MFS_trans_sf"/>
</dbReference>
<evidence type="ECO:0000313" key="7">
    <source>
        <dbReference type="EMBL" id="OAA66933.1"/>
    </source>
</evidence>
<evidence type="ECO:0000256" key="4">
    <source>
        <dbReference type="ARBA" id="ARBA00023136"/>
    </source>
</evidence>
<comment type="caution">
    <text evidence="7">The sequence shown here is derived from an EMBL/GenBank/DDBJ whole genome shotgun (WGS) entry which is preliminary data.</text>
</comment>
<feature type="region of interest" description="Disordered" evidence="5">
    <location>
        <begin position="1"/>
        <end position="26"/>
    </location>
</feature>
<keyword evidence="2 6" id="KW-0812">Transmembrane</keyword>
<dbReference type="OrthoDB" id="5410178at2759"/>
<keyword evidence="3 6" id="KW-1133">Transmembrane helix</keyword>
<sequence length="426" mass="46442">MTSEHAASLTEKLEAGANESAEHLENDNLKKDSNGIVLVPQPSDSPHDPLNWPMWRKHCALAALSYGSLVCYVTGTIIASGVGPIAESLDVSYSKAVYVLTTPVINMYYRHQLGKMIGINTILLVISPFIGGIIGGPVIQNLGWRWSQWISGILMGAAFVAYLFLVPETIYDRDSTGVQKPWFGFLTPKHRHGKSFLFVLTRPFVMFAYPAVTLPCLWFGLAYMPHVGITSVISLIFEAPPYNFSIVQAGLTFFSGLIDIFGVEIMTTVVQTYLVECYHEQAMEASLVLNFFRNILSFITPFFLKDWIHSSGATLPFGIFSLIAVVTFFPLSACLTNATIYVRDQRDIGVAGDLASSNRAAICAVLVAVCMTVLTSRLITTTASSVPPALVVVGLPASSVSNFVTTLARVPPRSTRFPVQETGLSP</sequence>
<dbReference type="STRING" id="1081102.A0A167Z0Q4"/>
<feature type="transmembrane region" description="Helical" evidence="6">
    <location>
        <begin position="287"/>
        <end position="304"/>
    </location>
</feature>
<dbReference type="SUPFAM" id="SSF103473">
    <property type="entry name" value="MFS general substrate transporter"/>
    <property type="match status" value="1"/>
</dbReference>
<dbReference type="Proteomes" id="UP000076874">
    <property type="component" value="Unassembled WGS sequence"/>
</dbReference>
<evidence type="ECO:0000256" key="3">
    <source>
        <dbReference type="ARBA" id="ARBA00022989"/>
    </source>
</evidence>
<protein>
    <submittedName>
        <fullName evidence="7">Ankyrin repeat-containing protein</fullName>
    </submittedName>
</protein>
<accession>A0A167Z0Q4</accession>
<evidence type="ECO:0000313" key="8">
    <source>
        <dbReference type="Proteomes" id="UP000076874"/>
    </source>
</evidence>
<evidence type="ECO:0000256" key="2">
    <source>
        <dbReference type="ARBA" id="ARBA00022692"/>
    </source>
</evidence>
<dbReference type="PANTHER" id="PTHR23502">
    <property type="entry name" value="MAJOR FACILITATOR SUPERFAMILY"/>
    <property type="match status" value="1"/>
</dbReference>
<feature type="transmembrane region" description="Helical" evidence="6">
    <location>
        <begin position="244"/>
        <end position="275"/>
    </location>
</feature>
<dbReference type="Gene3D" id="1.20.1250.20">
    <property type="entry name" value="MFS general substrate transporter like domains"/>
    <property type="match status" value="1"/>
</dbReference>